<dbReference type="EMBL" id="JADNYJ010000028">
    <property type="protein sequence ID" value="KAF8903896.1"/>
    <property type="molecule type" value="Genomic_DNA"/>
</dbReference>
<feature type="compositionally biased region" description="Polar residues" evidence="1">
    <location>
        <begin position="265"/>
        <end position="274"/>
    </location>
</feature>
<organism evidence="2 3">
    <name type="scientific">Gymnopilus junonius</name>
    <name type="common">Spectacular rustgill mushroom</name>
    <name type="synonym">Gymnopilus spectabilis subsp. junonius</name>
    <dbReference type="NCBI Taxonomy" id="109634"/>
    <lineage>
        <taxon>Eukaryota</taxon>
        <taxon>Fungi</taxon>
        <taxon>Dikarya</taxon>
        <taxon>Basidiomycota</taxon>
        <taxon>Agaricomycotina</taxon>
        <taxon>Agaricomycetes</taxon>
        <taxon>Agaricomycetidae</taxon>
        <taxon>Agaricales</taxon>
        <taxon>Agaricineae</taxon>
        <taxon>Hymenogastraceae</taxon>
        <taxon>Gymnopilus</taxon>
    </lineage>
</organism>
<evidence type="ECO:0000313" key="3">
    <source>
        <dbReference type="Proteomes" id="UP000724874"/>
    </source>
</evidence>
<reference evidence="2" key="1">
    <citation type="submission" date="2020-11" db="EMBL/GenBank/DDBJ databases">
        <authorList>
            <consortium name="DOE Joint Genome Institute"/>
            <person name="Ahrendt S."/>
            <person name="Riley R."/>
            <person name="Andreopoulos W."/>
            <person name="LaButti K."/>
            <person name="Pangilinan J."/>
            <person name="Ruiz-duenas F.J."/>
            <person name="Barrasa J.M."/>
            <person name="Sanchez-Garcia M."/>
            <person name="Camarero S."/>
            <person name="Miyauchi S."/>
            <person name="Serrano A."/>
            <person name="Linde D."/>
            <person name="Babiker R."/>
            <person name="Drula E."/>
            <person name="Ayuso-Fernandez I."/>
            <person name="Pacheco R."/>
            <person name="Padilla G."/>
            <person name="Ferreira P."/>
            <person name="Barriuso J."/>
            <person name="Kellner H."/>
            <person name="Castanera R."/>
            <person name="Alfaro M."/>
            <person name="Ramirez L."/>
            <person name="Pisabarro A.G."/>
            <person name="Kuo A."/>
            <person name="Tritt A."/>
            <person name="Lipzen A."/>
            <person name="He G."/>
            <person name="Yan M."/>
            <person name="Ng V."/>
            <person name="Cullen D."/>
            <person name="Martin F."/>
            <person name="Rosso M.-N."/>
            <person name="Henrissat B."/>
            <person name="Hibbett D."/>
            <person name="Martinez A.T."/>
            <person name="Grigoriev I.V."/>
        </authorList>
    </citation>
    <scope>NUCLEOTIDE SEQUENCE</scope>
    <source>
        <strain evidence="2">AH 44721</strain>
    </source>
</reference>
<name>A0A9P5NSV3_GYMJU</name>
<proteinExistence type="predicted"/>
<dbReference type="AlphaFoldDB" id="A0A9P5NSV3"/>
<comment type="caution">
    <text evidence="2">The sequence shown here is derived from an EMBL/GenBank/DDBJ whole genome shotgun (WGS) entry which is preliminary data.</text>
</comment>
<protein>
    <submittedName>
        <fullName evidence="2">Uncharacterized protein</fullName>
    </submittedName>
</protein>
<evidence type="ECO:0000313" key="2">
    <source>
        <dbReference type="EMBL" id="KAF8903896.1"/>
    </source>
</evidence>
<evidence type="ECO:0000256" key="1">
    <source>
        <dbReference type="SAM" id="MobiDB-lite"/>
    </source>
</evidence>
<gene>
    <name evidence="2" type="ORF">CPB84DRAFT_1773650</name>
</gene>
<feature type="region of interest" description="Disordered" evidence="1">
    <location>
        <begin position="214"/>
        <end position="298"/>
    </location>
</feature>
<sequence length="298" mass="33557">MVFRLPSQLETLVPPPAHQHPQPPPWRGSIVVTGMRSSDRSSSQEIFVTAVETDGEKYVDIIRQDCSLIWTWPSRAQQWPSRFFFSILHEQPVLREFQAWVRGYLPPIPLCTFMPNRLRDPNINTVNQTNFRSLSRILFETQAVAVASWAPNTFPGGGMIIYPAQNSSAVLVGALFFDIPFPSFISGVSLPVSPISPHGMQPPRHMQYQQRISTTAPYSSSPHHRHAPSLSPHHSDHNSPIEQPIASRRPDPYPYIMPRPGYNLGQPSSSTEDPWSNVKDEDENVYGAFPAPQNPPYS</sequence>
<accession>A0A9P5NSV3</accession>
<keyword evidence="3" id="KW-1185">Reference proteome</keyword>
<dbReference type="OrthoDB" id="3244905at2759"/>
<dbReference type="Proteomes" id="UP000724874">
    <property type="component" value="Unassembled WGS sequence"/>
</dbReference>